<gene>
    <name evidence="2" type="ORF">SVUK_LOCUS20778</name>
</gene>
<protein>
    <submittedName>
        <fullName evidence="2">Uncharacterized protein</fullName>
    </submittedName>
</protein>
<dbReference type="AlphaFoldDB" id="A0A3P7JJB6"/>
<organism evidence="2 3">
    <name type="scientific">Strongylus vulgaris</name>
    <name type="common">Blood worm</name>
    <dbReference type="NCBI Taxonomy" id="40348"/>
    <lineage>
        <taxon>Eukaryota</taxon>
        <taxon>Metazoa</taxon>
        <taxon>Ecdysozoa</taxon>
        <taxon>Nematoda</taxon>
        <taxon>Chromadorea</taxon>
        <taxon>Rhabditida</taxon>
        <taxon>Rhabditina</taxon>
        <taxon>Rhabditomorpha</taxon>
        <taxon>Strongyloidea</taxon>
        <taxon>Strongylidae</taxon>
        <taxon>Strongylus</taxon>
    </lineage>
</organism>
<keyword evidence="3" id="KW-1185">Reference proteome</keyword>
<evidence type="ECO:0000256" key="1">
    <source>
        <dbReference type="SAM" id="MobiDB-lite"/>
    </source>
</evidence>
<accession>A0A3P7JJB6</accession>
<reference evidence="2 3" key="1">
    <citation type="submission" date="2018-11" db="EMBL/GenBank/DDBJ databases">
        <authorList>
            <consortium name="Pathogen Informatics"/>
        </authorList>
    </citation>
    <scope>NUCLEOTIDE SEQUENCE [LARGE SCALE GENOMIC DNA]</scope>
</reference>
<proteinExistence type="predicted"/>
<evidence type="ECO:0000313" key="3">
    <source>
        <dbReference type="Proteomes" id="UP000270094"/>
    </source>
</evidence>
<dbReference type="OrthoDB" id="5870778at2759"/>
<dbReference type="EMBL" id="UYYB01145222">
    <property type="protein sequence ID" value="VDM85780.1"/>
    <property type="molecule type" value="Genomic_DNA"/>
</dbReference>
<dbReference type="Proteomes" id="UP000270094">
    <property type="component" value="Unassembled WGS sequence"/>
</dbReference>
<feature type="region of interest" description="Disordered" evidence="1">
    <location>
        <begin position="13"/>
        <end position="34"/>
    </location>
</feature>
<sequence length="101" mass="10816">MNKLIPIFLQPSQHDRPILPGRRPKQPAASAAGRLRGVSSAPIIVAGRRLSTSRSLVSSPLYSIPEELTNNDHHGAAAVVGSIDRLSMAPLVDEQQEGDVM</sequence>
<name>A0A3P7JJB6_STRVU</name>
<evidence type="ECO:0000313" key="2">
    <source>
        <dbReference type="EMBL" id="VDM85780.1"/>
    </source>
</evidence>